<reference evidence="9 10" key="1">
    <citation type="submission" date="2021-03" db="EMBL/GenBank/DDBJ databases">
        <title>Genomic Encyclopedia of Type Strains, Phase IV (KMG-IV): sequencing the most valuable type-strain genomes for metagenomic binning, comparative biology and taxonomic classification.</title>
        <authorList>
            <person name="Goeker M."/>
        </authorList>
    </citation>
    <scope>NUCLEOTIDE SEQUENCE [LARGE SCALE GENOMIC DNA]</scope>
    <source>
        <strain evidence="9 10">DSM 24950</strain>
    </source>
</reference>
<keyword evidence="10" id="KW-1185">Reference proteome</keyword>
<dbReference type="EMBL" id="JAGGKV010000013">
    <property type="protein sequence ID" value="MBP1965314.1"/>
    <property type="molecule type" value="Genomic_DNA"/>
</dbReference>
<keyword evidence="4 7" id="KW-0812">Transmembrane</keyword>
<keyword evidence="6 7" id="KW-0472">Membrane</keyword>
<comment type="caution">
    <text evidence="9">The sequence shown here is derived from an EMBL/GenBank/DDBJ whole genome shotgun (WGS) entry which is preliminary data.</text>
</comment>
<evidence type="ECO:0000256" key="1">
    <source>
        <dbReference type="ARBA" id="ARBA00004651"/>
    </source>
</evidence>
<dbReference type="Proteomes" id="UP001519344">
    <property type="component" value="Unassembled WGS sequence"/>
</dbReference>
<dbReference type="Pfam" id="PF00528">
    <property type="entry name" value="BPD_transp_1"/>
    <property type="match status" value="1"/>
</dbReference>
<evidence type="ECO:0000313" key="10">
    <source>
        <dbReference type="Proteomes" id="UP001519344"/>
    </source>
</evidence>
<dbReference type="PANTHER" id="PTHR43227:SF11">
    <property type="entry name" value="BLL4140 PROTEIN"/>
    <property type="match status" value="1"/>
</dbReference>
<dbReference type="InterPro" id="IPR000515">
    <property type="entry name" value="MetI-like"/>
</dbReference>
<evidence type="ECO:0000256" key="6">
    <source>
        <dbReference type="ARBA" id="ARBA00023136"/>
    </source>
</evidence>
<keyword evidence="3" id="KW-1003">Cell membrane</keyword>
<dbReference type="InterPro" id="IPR035906">
    <property type="entry name" value="MetI-like_sf"/>
</dbReference>
<comment type="similarity">
    <text evidence="7">Belongs to the binding-protein-dependent transport system permease family.</text>
</comment>
<feature type="domain" description="ABC transmembrane type-1" evidence="8">
    <location>
        <begin position="74"/>
        <end position="290"/>
    </location>
</feature>
<protein>
    <submittedName>
        <fullName evidence="9">Aldouronate transport system permease protein</fullName>
    </submittedName>
</protein>
<dbReference type="PROSITE" id="PS50928">
    <property type="entry name" value="ABC_TM1"/>
    <property type="match status" value="1"/>
</dbReference>
<evidence type="ECO:0000256" key="4">
    <source>
        <dbReference type="ARBA" id="ARBA00022692"/>
    </source>
</evidence>
<evidence type="ECO:0000256" key="2">
    <source>
        <dbReference type="ARBA" id="ARBA00022448"/>
    </source>
</evidence>
<feature type="transmembrane region" description="Helical" evidence="7">
    <location>
        <begin position="16"/>
        <end position="35"/>
    </location>
</feature>
<dbReference type="CDD" id="cd06261">
    <property type="entry name" value="TM_PBP2"/>
    <property type="match status" value="1"/>
</dbReference>
<proteinExistence type="inferred from homology"/>
<dbReference type="PANTHER" id="PTHR43227">
    <property type="entry name" value="BLL4140 PROTEIN"/>
    <property type="match status" value="1"/>
</dbReference>
<feature type="transmembrane region" description="Helical" evidence="7">
    <location>
        <begin position="112"/>
        <end position="133"/>
    </location>
</feature>
<feature type="transmembrane region" description="Helical" evidence="7">
    <location>
        <begin position="214"/>
        <end position="232"/>
    </location>
</feature>
<evidence type="ECO:0000256" key="7">
    <source>
        <dbReference type="RuleBase" id="RU363032"/>
    </source>
</evidence>
<accession>A0ABS4I323</accession>
<name>A0ABS4I323_9BACL</name>
<feature type="transmembrane region" description="Helical" evidence="7">
    <location>
        <begin position="78"/>
        <end position="100"/>
    </location>
</feature>
<dbReference type="InterPro" id="IPR050809">
    <property type="entry name" value="UgpAE/MalFG_permease"/>
</dbReference>
<evidence type="ECO:0000313" key="9">
    <source>
        <dbReference type="EMBL" id="MBP1965314.1"/>
    </source>
</evidence>
<gene>
    <name evidence="9" type="ORF">J2Z65_004551</name>
</gene>
<sequence>MMQTSFIKTFMRNKQLFILSLPGVLFLFIFSYMPLYGLLLPFKDYKIGLGFWDSPWVGLDNFKYLFTQDAFRITRNTVGYNLAFIVVLLIVAVAFALMLNEMRRTSVKFYQTVLFLPYFLSFTVVSYVFLALFDMQNGFVNAILHMFGKEAVLWYNDAKYWPPLLVFTYVWKNAGYFTIIYYTGLLGINDEYYEAARVDGANKWHQIKDISIPLLKPLIVIMVMTQVGKIFVGNFDMFYQIPRDTTLLYPTTDVIDTYVFRSLKSLGDIGMASAAGVYQSVVGLVLVIFVNWLIRKFDSENSVF</sequence>
<dbReference type="Gene3D" id="1.10.3720.10">
    <property type="entry name" value="MetI-like"/>
    <property type="match status" value="1"/>
</dbReference>
<keyword evidence="2 7" id="KW-0813">Transport</keyword>
<dbReference type="SUPFAM" id="SSF161098">
    <property type="entry name" value="MetI-like"/>
    <property type="match status" value="1"/>
</dbReference>
<evidence type="ECO:0000256" key="3">
    <source>
        <dbReference type="ARBA" id="ARBA00022475"/>
    </source>
</evidence>
<evidence type="ECO:0000256" key="5">
    <source>
        <dbReference type="ARBA" id="ARBA00022989"/>
    </source>
</evidence>
<evidence type="ECO:0000259" key="8">
    <source>
        <dbReference type="PROSITE" id="PS50928"/>
    </source>
</evidence>
<keyword evidence="5 7" id="KW-1133">Transmembrane helix</keyword>
<feature type="transmembrane region" description="Helical" evidence="7">
    <location>
        <begin position="269"/>
        <end position="294"/>
    </location>
</feature>
<feature type="transmembrane region" description="Helical" evidence="7">
    <location>
        <begin position="174"/>
        <end position="193"/>
    </location>
</feature>
<organism evidence="9 10">
    <name type="scientific">Paenibacillus aceris</name>
    <dbReference type="NCBI Taxonomy" id="869555"/>
    <lineage>
        <taxon>Bacteria</taxon>
        <taxon>Bacillati</taxon>
        <taxon>Bacillota</taxon>
        <taxon>Bacilli</taxon>
        <taxon>Bacillales</taxon>
        <taxon>Paenibacillaceae</taxon>
        <taxon>Paenibacillus</taxon>
    </lineage>
</organism>
<comment type="subcellular location">
    <subcellularLocation>
        <location evidence="1 7">Cell membrane</location>
        <topology evidence="1 7">Multi-pass membrane protein</topology>
    </subcellularLocation>
</comment>